<dbReference type="STRING" id="1716141.STSP_25990"/>
<reference evidence="1 2" key="1">
    <citation type="submission" date="2015-12" db="EMBL/GenBank/DDBJ databases">
        <title>Genome sequence of Streptomyces sp. G25.</title>
        <authorList>
            <person name="Poehlein A."/>
            <person name="Roettig A."/>
            <person name="Hiessl S."/>
            <person name="Hauschild P."/>
            <person name="Schauer J."/>
            <person name="Madkour M.H."/>
            <person name="Al-Ansari A.M."/>
            <person name="Almakishah N.H."/>
            <person name="Steinbuechel A."/>
            <person name="Daniel R."/>
        </authorList>
    </citation>
    <scope>NUCLEOTIDE SEQUENCE [LARGE SCALE GENOMIC DNA]</scope>
    <source>
        <strain evidence="2">G25(2015)</strain>
    </source>
</reference>
<evidence type="ECO:0000313" key="2">
    <source>
        <dbReference type="Proteomes" id="UP000077381"/>
    </source>
</evidence>
<dbReference type="OrthoDB" id="5187497at2"/>
<dbReference type="PATRIC" id="fig|1716141.3.peg.2739"/>
<name>A0A177HU78_9ACTN</name>
<accession>A0A177HU78</accession>
<dbReference type="RefSeq" id="WP_067276173.1">
    <property type="nucleotide sequence ID" value="NZ_LOHS01000070.1"/>
</dbReference>
<sequence length="124" mass="14000">MTNVVSVETWNPSYQHSKIDLSALTEVYRSIPETASMGLTLDDGEDDCVLVTVEPEFSTVTALRDRTFYNLQILDDSEKVLITAAGEEITWPKGCLLPREMGVQVLLEAADRDAVWTRYTWVEQ</sequence>
<comment type="caution">
    <text evidence="1">The sequence shown here is derived from an EMBL/GenBank/DDBJ whole genome shotgun (WGS) entry which is preliminary data.</text>
</comment>
<dbReference type="EMBL" id="LOHS01000070">
    <property type="protein sequence ID" value="OAH14149.1"/>
    <property type="molecule type" value="Genomic_DNA"/>
</dbReference>
<keyword evidence="2" id="KW-1185">Reference proteome</keyword>
<dbReference type="AlphaFoldDB" id="A0A177HU78"/>
<dbReference type="Proteomes" id="UP000077381">
    <property type="component" value="Unassembled WGS sequence"/>
</dbReference>
<evidence type="ECO:0000313" key="1">
    <source>
        <dbReference type="EMBL" id="OAH14149.1"/>
    </source>
</evidence>
<organism evidence="1 2">
    <name type="scientific">Streptomyces jeddahensis</name>
    <dbReference type="NCBI Taxonomy" id="1716141"/>
    <lineage>
        <taxon>Bacteria</taxon>
        <taxon>Bacillati</taxon>
        <taxon>Actinomycetota</taxon>
        <taxon>Actinomycetes</taxon>
        <taxon>Kitasatosporales</taxon>
        <taxon>Streptomycetaceae</taxon>
        <taxon>Streptomyces</taxon>
    </lineage>
</organism>
<gene>
    <name evidence="1" type="ORF">STSP_25990</name>
</gene>
<protein>
    <submittedName>
        <fullName evidence="1">Uncharacterized protein</fullName>
    </submittedName>
</protein>
<proteinExistence type="predicted"/>